<dbReference type="RefSeq" id="WP_119118994.1">
    <property type="nucleotide sequence ID" value="NZ_QWVS01000065.1"/>
</dbReference>
<dbReference type="EMBL" id="QWVS01000065">
    <property type="protein sequence ID" value="RID81555.1"/>
    <property type="molecule type" value="Genomic_DNA"/>
</dbReference>
<sequence length="131" mass="15525">MSTLSKEQLIECLKLVFKQQGFKKNKTTWQKSTDDLIYVLNIQGSQWSNEDYYINVAIYIKALGTEINPTEYRCHIRSRIDNDKKSYSSICKEVVDWFERHGDIQRLKILRQQNELPSMITIDAQNYLDKI</sequence>
<organism evidence="1 2">
    <name type="scientific">Peribacillus asahii</name>
    <dbReference type="NCBI Taxonomy" id="228899"/>
    <lineage>
        <taxon>Bacteria</taxon>
        <taxon>Bacillati</taxon>
        <taxon>Bacillota</taxon>
        <taxon>Bacilli</taxon>
        <taxon>Bacillales</taxon>
        <taxon>Bacillaceae</taxon>
        <taxon>Peribacillus</taxon>
    </lineage>
</organism>
<dbReference type="Proteomes" id="UP000266016">
    <property type="component" value="Unassembled WGS sequence"/>
</dbReference>
<evidence type="ECO:0000313" key="2">
    <source>
        <dbReference type="Proteomes" id="UP000266016"/>
    </source>
</evidence>
<dbReference type="InterPro" id="IPR025412">
    <property type="entry name" value="DUF4304"/>
</dbReference>
<gene>
    <name evidence="1" type="ORF">D1953_20420</name>
</gene>
<keyword evidence="2" id="KW-1185">Reference proteome</keyword>
<dbReference type="AlphaFoldDB" id="A0A398AVB0"/>
<accession>A0A398AVB0</accession>
<comment type="caution">
    <text evidence="1">The sequence shown here is derived from an EMBL/GenBank/DDBJ whole genome shotgun (WGS) entry which is preliminary data.</text>
</comment>
<protein>
    <submittedName>
        <fullName evidence="1">DUF4304 domain-containing protein</fullName>
    </submittedName>
</protein>
<reference evidence="1 2" key="1">
    <citation type="submission" date="2018-08" db="EMBL/GenBank/DDBJ databases">
        <title>Bacillus jemisoniae sp. nov., Bacillus chryseoplanitiae sp. nov., Bacillus resnikiae sp. nov., and Bacillus frankliniae sp. nov., isolated from Viking spacecraft and associated surfaces.</title>
        <authorList>
            <person name="Seuylemezian A."/>
            <person name="Vaishampayan P."/>
        </authorList>
    </citation>
    <scope>NUCLEOTIDE SEQUENCE [LARGE SCALE GENOMIC DNA]</scope>
    <source>
        <strain evidence="1 2">MA001</strain>
    </source>
</reference>
<name>A0A398AVB0_9BACI</name>
<proteinExistence type="predicted"/>
<evidence type="ECO:0000313" key="1">
    <source>
        <dbReference type="EMBL" id="RID81555.1"/>
    </source>
</evidence>
<dbReference type="Pfam" id="PF14137">
    <property type="entry name" value="DUF4304"/>
    <property type="match status" value="1"/>
</dbReference>